<accession>A0A0H5P3I6</accession>
<feature type="domain" description="Low molecular weight antigen MTB12-like C-terminal" evidence="4">
    <location>
        <begin position="38"/>
        <end position="148"/>
    </location>
</feature>
<dbReference type="InterPro" id="IPR058644">
    <property type="entry name" value="Mtb12-like_C"/>
</dbReference>
<dbReference type="KEGG" id="nfr:ERS450000_02136"/>
<dbReference type="RefSeq" id="WP_060592309.1">
    <property type="nucleotide sequence ID" value="NZ_CAACYE020000001.1"/>
</dbReference>
<evidence type="ECO:0000259" key="4">
    <source>
        <dbReference type="Pfam" id="PF26580"/>
    </source>
</evidence>
<proteinExistence type="inferred from homology"/>
<evidence type="ECO:0000313" key="5">
    <source>
        <dbReference type="EMBL" id="CRY77021.1"/>
    </source>
</evidence>
<keyword evidence="1 3" id="KW-0732">Signal</keyword>
<dbReference type="AlphaFoldDB" id="A0A0H5P3I6"/>
<protein>
    <recommendedName>
        <fullName evidence="4">Low molecular weight antigen MTB12-like C-terminal domain-containing protein</fullName>
    </recommendedName>
</protein>
<evidence type="ECO:0000313" key="6">
    <source>
        <dbReference type="Proteomes" id="UP000057820"/>
    </source>
</evidence>
<evidence type="ECO:0000256" key="1">
    <source>
        <dbReference type="ARBA" id="ARBA00022729"/>
    </source>
</evidence>
<organism evidence="5 6">
    <name type="scientific">Nocardia farcinica</name>
    <dbReference type="NCBI Taxonomy" id="37329"/>
    <lineage>
        <taxon>Bacteria</taxon>
        <taxon>Bacillati</taxon>
        <taxon>Actinomycetota</taxon>
        <taxon>Actinomycetes</taxon>
        <taxon>Mycobacteriales</taxon>
        <taxon>Nocardiaceae</taxon>
        <taxon>Nocardia</taxon>
    </lineage>
</organism>
<gene>
    <name evidence="5" type="ORF">ERS450000_02136</name>
</gene>
<dbReference type="Proteomes" id="UP000057820">
    <property type="component" value="Chromosome 1"/>
</dbReference>
<feature type="signal peptide" evidence="3">
    <location>
        <begin position="1"/>
        <end position="21"/>
    </location>
</feature>
<sequence>MRRRYPVLAGAAIVTAGAGLAALVGVDRGDGPVPAAPAVPTPADLEATLVKATDPRVPRAEQIGLVEGDDADGPRLAEGNMVLVADVPAHRHRVVDVRVAGPDRVIAVTRTSVAGVEIPSTGEVPFVLDAGAWKIEKAWACTVVENLGHRVRAC</sequence>
<dbReference type="Pfam" id="PF26580">
    <property type="entry name" value="Mtb12_C"/>
    <property type="match status" value="1"/>
</dbReference>
<evidence type="ECO:0000256" key="2">
    <source>
        <dbReference type="ARBA" id="ARBA00093774"/>
    </source>
</evidence>
<reference evidence="6" key="1">
    <citation type="submission" date="2015-03" db="EMBL/GenBank/DDBJ databases">
        <authorList>
            <consortium name="Pathogen Informatics"/>
        </authorList>
    </citation>
    <scope>NUCLEOTIDE SEQUENCE [LARGE SCALE GENOMIC DNA]</scope>
    <source>
        <strain evidence="6">NCTC11134</strain>
    </source>
</reference>
<name>A0A0H5P3I6_NOCFR</name>
<evidence type="ECO:0000256" key="3">
    <source>
        <dbReference type="SAM" id="SignalP"/>
    </source>
</evidence>
<feature type="chain" id="PRO_5041039509" description="Low molecular weight antigen MTB12-like C-terminal domain-containing protein" evidence="3">
    <location>
        <begin position="22"/>
        <end position="154"/>
    </location>
</feature>
<dbReference type="EMBL" id="LN868938">
    <property type="protein sequence ID" value="CRY77021.1"/>
    <property type="molecule type" value="Genomic_DNA"/>
</dbReference>
<comment type="similarity">
    <text evidence="2">Belongs to the MTB12 family.</text>
</comment>